<gene>
    <name evidence="1" type="ORF">A2803_03535</name>
</gene>
<accession>A0A1F7YZ06</accession>
<dbReference type="Proteomes" id="UP000178870">
    <property type="component" value="Unassembled WGS sequence"/>
</dbReference>
<evidence type="ECO:0000313" key="2">
    <source>
        <dbReference type="Proteomes" id="UP000178870"/>
    </source>
</evidence>
<name>A0A1F7YZ06_9BACT</name>
<comment type="caution">
    <text evidence="1">The sequence shown here is derived from an EMBL/GenBank/DDBJ whole genome shotgun (WGS) entry which is preliminary data.</text>
</comment>
<evidence type="ECO:0000313" key="1">
    <source>
        <dbReference type="EMBL" id="OGM32511.1"/>
    </source>
</evidence>
<evidence type="ECO:0008006" key="3">
    <source>
        <dbReference type="Google" id="ProtNLM"/>
    </source>
</evidence>
<dbReference type="EMBL" id="MGGP01000014">
    <property type="protein sequence ID" value="OGM32511.1"/>
    <property type="molecule type" value="Genomic_DNA"/>
</dbReference>
<reference evidence="1 2" key="1">
    <citation type="journal article" date="2016" name="Nat. Commun.">
        <title>Thousands of microbial genomes shed light on interconnected biogeochemical processes in an aquifer system.</title>
        <authorList>
            <person name="Anantharaman K."/>
            <person name="Brown C.T."/>
            <person name="Hug L.A."/>
            <person name="Sharon I."/>
            <person name="Castelle C.J."/>
            <person name="Probst A.J."/>
            <person name="Thomas B.C."/>
            <person name="Singh A."/>
            <person name="Wilkins M.J."/>
            <person name="Karaoz U."/>
            <person name="Brodie E.L."/>
            <person name="Williams K.H."/>
            <person name="Hubbard S.S."/>
            <person name="Banfield J.F."/>
        </authorList>
    </citation>
    <scope>NUCLEOTIDE SEQUENCE [LARGE SCALE GENOMIC DNA]</scope>
</reference>
<protein>
    <recommendedName>
        <fullName evidence="3">Diacylglycerol glucosyltransferase N-terminal domain-containing protein</fullName>
    </recommendedName>
</protein>
<organism evidence="1 2">
    <name type="scientific">Candidatus Woesebacteria bacterium RIFCSPHIGHO2_01_FULL_44_21</name>
    <dbReference type="NCBI Taxonomy" id="1802503"/>
    <lineage>
        <taxon>Bacteria</taxon>
        <taxon>Candidatus Woeseibacteriota</taxon>
    </lineage>
</organism>
<dbReference type="AlphaFoldDB" id="A0A1F7YZ06"/>
<sequence>MALENLTSPDTLIVLTFAKAGLGHLRVAYALMEGLPKGARVSLFSSLDSTTTFMHRLSSNNPVFRELAEALQYGVAERVFTSIYTHILRLRAKALQPQVEAMLTGLKPSPKRVVFVSTHFGLAHQISAIKPDLEAEGFEVKLVVVVTDDSPQQAWSVPGADLTIVPSRLTGLRLGAPHTEVVHYPLSLKLGHELKESKFEYKFKQAQAQSKVKIKVSLPVSGAAVGLDFYRELAMRLNELESRFRFYVTSRDSAYTKQFLAEMGKLAYTEVYSHSYDRLVVVGYEKVMQKNTLALEVTKPSEQAFKALYTPRQTGGVILLFTQPVGRQEYDNLWFLARNNLIPSKEEQERLWARDKSVIAKAKKWRGIPLMANPKKSAEFIQWCLKAGVFEKMMSSPRKPKSDGVRDIWSLVDGAL</sequence>
<proteinExistence type="predicted"/>